<dbReference type="InterPro" id="IPR012334">
    <property type="entry name" value="Pectin_lyas_fold"/>
</dbReference>
<dbReference type="Pfam" id="PF00530">
    <property type="entry name" value="SRCR"/>
    <property type="match status" value="3"/>
</dbReference>
<evidence type="ECO:0000256" key="3">
    <source>
        <dbReference type="ARBA" id="ARBA00022737"/>
    </source>
</evidence>
<dbReference type="InterPro" id="IPR001190">
    <property type="entry name" value="SRCR"/>
</dbReference>
<reference evidence="10 11" key="1">
    <citation type="journal article" date="2018" name="J. Allergy Clin. Immunol.">
        <title>High-quality assembly of Dermatophagoides pteronyssinus genome and transcriptome reveals a wide range of novel allergens.</title>
        <authorList>
            <person name="Liu X.Y."/>
            <person name="Yang K.Y."/>
            <person name="Wang M.Q."/>
            <person name="Kwok J.S."/>
            <person name="Zeng X."/>
            <person name="Yang Z."/>
            <person name="Xiao X.J."/>
            <person name="Lau C.P."/>
            <person name="Li Y."/>
            <person name="Huang Z.M."/>
            <person name="Ba J.G."/>
            <person name="Yim A.K."/>
            <person name="Ouyang C.Y."/>
            <person name="Ngai S.M."/>
            <person name="Chan T.F."/>
            <person name="Leung E.L."/>
            <person name="Liu L."/>
            <person name="Liu Z.G."/>
            <person name="Tsui S.K."/>
        </authorList>
    </citation>
    <scope>NUCLEOTIDE SEQUENCE [LARGE SCALE GENOMIC DNA]</scope>
    <source>
        <strain evidence="10">Derp</strain>
    </source>
</reference>
<feature type="domain" description="SRCR" evidence="9">
    <location>
        <begin position="2445"/>
        <end position="2532"/>
    </location>
</feature>
<keyword evidence="8" id="KW-0472">Membrane</keyword>
<dbReference type="Pfam" id="PF00995">
    <property type="entry name" value="Sec1"/>
    <property type="match status" value="1"/>
</dbReference>
<evidence type="ECO:0000256" key="1">
    <source>
        <dbReference type="ARBA" id="ARBA00009884"/>
    </source>
</evidence>
<proteinExistence type="inferred from homology"/>
<feature type="transmembrane region" description="Helical" evidence="8">
    <location>
        <begin position="320"/>
        <end position="340"/>
    </location>
</feature>
<accession>A0ABQ8JAX8</accession>
<evidence type="ECO:0000256" key="5">
    <source>
        <dbReference type="ARBA" id="ARBA00023180"/>
    </source>
</evidence>
<reference evidence="10 11" key="2">
    <citation type="journal article" date="2022" name="Mol. Biol. Evol.">
        <title>Comparative Genomics Reveals Insights into the Divergent Evolution of Astigmatic Mites and Household Pest Adaptations.</title>
        <authorList>
            <person name="Xiong Q."/>
            <person name="Wan A.T."/>
            <person name="Liu X."/>
            <person name="Fung C.S."/>
            <person name="Xiao X."/>
            <person name="Malainual N."/>
            <person name="Hou J."/>
            <person name="Wang L."/>
            <person name="Wang M."/>
            <person name="Yang K.Y."/>
            <person name="Cui Y."/>
            <person name="Leung E.L."/>
            <person name="Nong W."/>
            <person name="Shin S.K."/>
            <person name="Au S.W."/>
            <person name="Jeong K.Y."/>
            <person name="Chew F.T."/>
            <person name="Hui J.H."/>
            <person name="Leung T.F."/>
            <person name="Tungtrongchitr A."/>
            <person name="Zhong N."/>
            <person name="Liu Z."/>
            <person name="Tsui S.K."/>
        </authorList>
    </citation>
    <scope>NUCLEOTIDE SEQUENCE [LARGE SCALE GENOMIC DNA]</scope>
    <source>
        <strain evidence="10">Derp</strain>
    </source>
</reference>
<feature type="disulfide bond" evidence="6">
    <location>
        <begin position="588"/>
        <end position="598"/>
    </location>
</feature>
<feature type="compositionally biased region" description="Low complexity" evidence="7">
    <location>
        <begin position="3645"/>
        <end position="3658"/>
    </location>
</feature>
<feature type="region of interest" description="Disordered" evidence="7">
    <location>
        <begin position="3476"/>
        <end position="3512"/>
    </location>
</feature>
<evidence type="ECO:0000313" key="10">
    <source>
        <dbReference type="EMBL" id="KAH9419516.1"/>
    </source>
</evidence>
<evidence type="ECO:0000256" key="7">
    <source>
        <dbReference type="SAM" id="MobiDB-lite"/>
    </source>
</evidence>
<gene>
    <name evidence="10" type="ORF">DERP_009573</name>
</gene>
<dbReference type="Gene3D" id="3.40.50.2060">
    <property type="match status" value="1"/>
</dbReference>
<dbReference type="Proteomes" id="UP000887458">
    <property type="component" value="Unassembled WGS sequence"/>
</dbReference>
<evidence type="ECO:0000256" key="6">
    <source>
        <dbReference type="PROSITE-ProRule" id="PRU00196"/>
    </source>
</evidence>
<keyword evidence="3" id="KW-0677">Repeat</keyword>
<evidence type="ECO:0000313" key="11">
    <source>
        <dbReference type="Proteomes" id="UP000887458"/>
    </source>
</evidence>
<keyword evidence="2" id="KW-0732">Signal</keyword>
<dbReference type="Gene3D" id="3.40.50.1910">
    <property type="match status" value="1"/>
</dbReference>
<dbReference type="SUPFAM" id="SSF56815">
    <property type="entry name" value="Sec1/munc18-like (SM) proteins"/>
    <property type="match status" value="1"/>
</dbReference>
<evidence type="ECO:0000256" key="8">
    <source>
        <dbReference type="SAM" id="Phobius"/>
    </source>
</evidence>
<dbReference type="SUPFAM" id="SSF51126">
    <property type="entry name" value="Pectin lyase-like"/>
    <property type="match status" value="3"/>
</dbReference>
<evidence type="ECO:0000256" key="4">
    <source>
        <dbReference type="ARBA" id="ARBA00023157"/>
    </source>
</evidence>
<dbReference type="PANTHER" id="PTHR47653:SF1">
    <property type="entry name" value="DELETED IN MALIGNANT BRAIN TUMORS 1 PROTEIN"/>
    <property type="match status" value="1"/>
</dbReference>
<feature type="domain" description="SRCR" evidence="9">
    <location>
        <begin position="1488"/>
        <end position="1593"/>
    </location>
</feature>
<dbReference type="EMBL" id="NJHN03000058">
    <property type="protein sequence ID" value="KAH9419516.1"/>
    <property type="molecule type" value="Genomic_DNA"/>
</dbReference>
<dbReference type="PANTHER" id="PTHR47653">
    <property type="entry name" value="PROTEIN BARK BEETLE"/>
    <property type="match status" value="1"/>
</dbReference>
<keyword evidence="8" id="KW-1133">Transmembrane helix</keyword>
<dbReference type="SMART" id="SM00202">
    <property type="entry name" value="SR"/>
    <property type="match status" value="3"/>
</dbReference>
<dbReference type="SMART" id="SM00710">
    <property type="entry name" value="PbH1"/>
    <property type="match status" value="18"/>
</dbReference>
<dbReference type="PROSITE" id="PS50287">
    <property type="entry name" value="SRCR_2"/>
    <property type="match status" value="3"/>
</dbReference>
<dbReference type="InterPro" id="IPR053243">
    <property type="entry name" value="SJ_maturation_regulator"/>
</dbReference>
<comment type="caution">
    <text evidence="10">The sequence shown here is derived from an EMBL/GenBank/DDBJ whole genome shotgun (WGS) entry which is preliminary data.</text>
</comment>
<feature type="compositionally biased region" description="Polar residues" evidence="7">
    <location>
        <begin position="151"/>
        <end position="164"/>
    </location>
</feature>
<feature type="compositionally biased region" description="Polar residues" evidence="7">
    <location>
        <begin position="3496"/>
        <end position="3512"/>
    </location>
</feature>
<feature type="compositionally biased region" description="Basic and acidic residues" evidence="7">
    <location>
        <begin position="3696"/>
        <end position="3712"/>
    </location>
</feature>
<dbReference type="InterPro" id="IPR036772">
    <property type="entry name" value="SRCR-like_dom_sf"/>
</dbReference>
<feature type="domain" description="SRCR" evidence="9">
    <location>
        <begin position="518"/>
        <end position="622"/>
    </location>
</feature>
<name>A0ABQ8JAX8_DERPT</name>
<keyword evidence="4 6" id="KW-1015">Disulfide bond</keyword>
<feature type="region of interest" description="Disordered" evidence="7">
    <location>
        <begin position="2910"/>
        <end position="2935"/>
    </location>
</feature>
<dbReference type="InterPro" id="IPR027482">
    <property type="entry name" value="Sec1-like_dom2"/>
</dbReference>
<keyword evidence="8" id="KW-0812">Transmembrane</keyword>
<feature type="disulfide bond" evidence="6">
    <location>
        <begin position="1558"/>
        <end position="1568"/>
    </location>
</feature>
<feature type="region of interest" description="Disordered" evidence="7">
    <location>
        <begin position="143"/>
        <end position="164"/>
    </location>
</feature>
<keyword evidence="5" id="KW-0325">Glycoprotein</keyword>
<dbReference type="Gene3D" id="2.160.20.10">
    <property type="entry name" value="Single-stranded right-handed beta-helix, Pectin lyase-like"/>
    <property type="match status" value="1"/>
</dbReference>
<dbReference type="InterPro" id="IPR043154">
    <property type="entry name" value="Sec-1-like_dom1"/>
</dbReference>
<feature type="compositionally biased region" description="Polar residues" evidence="7">
    <location>
        <begin position="3476"/>
        <end position="3488"/>
    </location>
</feature>
<protein>
    <recommendedName>
        <fullName evidence="9">SRCR domain-containing protein</fullName>
    </recommendedName>
</protein>
<comment type="similarity">
    <text evidence="1">Belongs to the STXBP/unc-18/SEC1 family.</text>
</comment>
<feature type="region of interest" description="Disordered" evidence="7">
    <location>
        <begin position="3629"/>
        <end position="3712"/>
    </location>
</feature>
<evidence type="ECO:0000259" key="9">
    <source>
        <dbReference type="PROSITE" id="PS50287"/>
    </source>
</evidence>
<dbReference type="InterPro" id="IPR036045">
    <property type="entry name" value="Sec1-like_sf"/>
</dbReference>
<dbReference type="Gene3D" id="3.10.250.10">
    <property type="entry name" value="SRCR-like domain"/>
    <property type="match status" value="3"/>
</dbReference>
<sequence length="4547" mass="517609">MSSSSPKTTTKTMVKSSIIPTIANFRPCESTDHRHCFYDDGNLQHHSSFVFRQQSSSSPVNNKIGPCNDDYFKGKQQTNKTQIEKINLPMQNNKLNDSLIAKNNITLASSKKLPSSIMNTVKKADSIPQIAIPQLYLSSASTLRSPRRYDNNPTSSSSQQHYVSNNCPDYDSSVTTTTTHSSMIIETISNNKNNDNNQRLDKFNGFISEKLKNQQKSTINTMKQVFDSKFLKLQSIRSQNHHPTINSKQNSVIILNHSSVKMLTDTDKQNFNHNHDIMGAPSVKLKHCYYENNFKNERFAHKKCWPYHHQQQHQNILSKLFFFTILSLSSLFLNIIIPVISAQSLQQQQHHQQSSQHYSRYYPPYVIEQQSQTTNQNQQSFNQRQGRVNDYDVHRTAKNDNNDDEYRLSSTFNGGEIFGRKILTKHRNDDYTNINSIKNYEADYEIRSNIIIHSNSHLIIEPGVRLTFLPGIGIIVHGSLNATGTSTSKIILTLNNGTTRLPIINYESNHQKPLWPNIRLVDGQSVEQGRLQLKYKGHWHSVCTNSRNWTRNDVEVVCHQLGFTGGHWFRWFTRNNDSRQFMLENPGCHGDEPTFQNCQNWPQRRIGSGVCNFHQDIGISCDNKLTSVKHWRGIEFINSDSHVTSIMSNKMDSRRSKSAIEHVIIEYAGQQSDGKLMPALSSIGSVPPHINHLAIYRSAYTALNITDPINGFEIMNSKFIENRAYGVYVNTSTGRVHLSSVEIEDNGADGVRFVHFDKAYYSSDNFCETPNLGTSQVFPIKYTHRQSVSKAPKEECCQEFYSKDWEGQRITVHFPLLMSGIEDYDAMNEYLVQPYMPHVGREGSIYIVDGHSGRIIADFFIRNHTKIQSVSSIIGNGPLRICYRPAHYRRVLFTIQVVVDYGREYDVTISNSRIVANNGRGLWFQDLQSGAVVNRTLISNHDYVAGLDVDRGVGEIIVNNSIISNNIADGVNITNGGGYLHIDRTEIVNNTGRGIAVWFNESINLRAFNYSSHVTRCAVSNNQIGLLIFSGCHFPSSLWHQGAYWNISLNDFFDQREQALLYHSCIPRPRILKMQLKPLVTNISIGHNRFLSNELHAIHVAPLFFTKLNIAHNEFSGHKKAVLYINSQDHFRVQQFVEDAERFPFSFFNGNAYKNDGEHTLMNQRSLALDLWPTVVRIRNNNFHNNRGFYVASIGLLEPESSINMNFSSLSQKILFTRNILHDNIIREPFENLNSRSRIAAVLCVTSSNVLIWRNEFINPGSKYELGVHLGVHYRLVNASLNYWGTSTTSMRMNFGEYHGDKHLDSAAEIYERIFDRKNRYNLAQVEFLPYILIPNALESDRSALSLVNDREKISQFFHGNPTGEIGGQVKGQVNLRPGKYFVRHDIYISPEGELVLNPGTILNFDQSVGIFVQGKFKAKGQKNSDIKFLLSSSKSSIYRLKRNVTLPFEVNDAINSTLKKFTNQTGLDQKSPISFKLKQTSFPMQNIRLSNGTEGLLEVKIGNEWGTVCGYNFDIEDASVACHQLGLVLNERDWRLEKSEFWSSKNSRNTLLTNVKCTHLDTDLTKCKAERLSSNDFEGGWCPKGEVGIRCFPEAWAGIRFGMLTQEVILEHITVEKAGLIDYRTRQFGPAIQFDFNRFAIRDSIITSNIDSGIGILWNDVISEPNDDRLQIIDTKIMGNLNHGIVTSTQGNRIENCLIADNKVSGLHYEPNFSREKQEELASWIVKQPIHNRKTSVFIIIPGETASDQSIYLGDIGRQVYVYVPRRPTPMSKPFNLLIRTDPGKRIGVMAISPIFLTRSSESLRLYSPLIDTVHASRMMWDLRRNLTTFPFIYPGYRLMLEYSTGELPYGGILLLFTPKQYLRNIPGEPSFVEKSIQEQRDMNTMIIENNQFIENGKGISSAHCSMNIDLNGNYCKRYGNETIIIRNNMITKSKGAGLFVNSFAHSSMIPYSLLVNMIEFNEMPRQEYDITYASSVIAEINYTLIENRFVENVEFGSIVLYDHSLYANSDMQQVTVQSMPGFVLSNAIGANYPSNTNLFHWNIHHCTLEGNKNGGIDLKLPYTWLYNENFTHTVVIEDSKFLKNQNFEFVIGGHYAKVNITRNEFLDNQCKIGLVSIVGMEKLIKIVQNEMNDNLVQRYVIEMSMESHADKFGTVTAMINQNKIRNNRFFGAALQFTNTEEISNSYTPETYAIAIRGLQQVNVTRNILTNRNLQFELLAGVKAGSIHNELNARENFWGLGFDTQTIRERIFDFDDWNSFSTTIFSPWLADDNTNALLVHDQSAMDASSHSSFVPQLLGGRLNRSLMLHARDRPYIVQTDLTIMPGTTLTIGPGVEIEFYPSVGILVLGDLNAAGIEKKPILFRPIARNSSHLSRPTMMNSWSKRSKSYERKRQIPMTEQLVYSKSDHGGVRLCLTETCDPESETKAEEMMKHQLSWFADLGYPKLASNGRRRHGFIEIYNLTTLQWTPICDPRFTERDAQVVCRQLGFSTLNVFVGRASRPDMDPTLITRISEWPESLECKGSESNLADCDLRTFSKDSYDRKSILFENAPLYHSKLLSTNFYRKTHQNQIVDNQTQELLFYMNDDWRSLEERTLIQSTACRHDGDEFVYIFCGEDNNNDEIQSFEHWGGIRFALPEFEEDDTKKFLTNREKITKSAMHYVNVIGAGVLHGEKNAAIQMIQRSIPLEFVNIYNSAYHAVETLAPPESLRIHRLRAENNLGAGLNLLLSGTSTSESPRIPYEPIADGSVFTVPYNAFSLVDICDARKQLRVKEKIIVYYKYDNRPVDCVKIFTSANPLKNIGIRFLQLNLWSKFTETPGKVNTFEEDYIQGKKFTYQTEDIFHNKIHELIDETTGSYVDASLITSMSDSIMIWDGDIFNETTRRLIGEVYSDSTQEFLQRTTVNPLWPKTSSRQRRYATSTRGPPSNTKKQESSAKNILYKSTGFSMSLQLHVSGASGRYGFIAEVTTLPSAYHDERDIQHNITFSDINDNTAGALLYRSVGESVPQLALLNNMFKRNCRNLWGNFSTCEGQTIDLKIQNSPHLYFQNNLITDNRAGGLKISATSFTAVAALNAHLINNLFADNHQKEALYFEGANSYQKVDVDRNYFSRNRSPHRSNMVFGRAIVEFHENVIINNYGDNQLFMAGFAHAQSSSKLQRCTKNFFYNNHAKNERGEQSTIIVSTIGQIYTENYLVNPDNDFELSTRNRTIINAATYSLKQNLIEPTSYAAVLASAIVQAPYNWWGFNETSAIEARIRDSRDSFYLIPVQFEPFYSGNWSVLSGSCYGGYQKIADTCFVYVGGRMTYDLARKFCSKDNSSMPFIRASNQEELMHYIYLQQPLFNRRRHPVWIQSFDVPIGSCSVLIDGHVRVHDCNDELPFLCERDPEIGISTATLDYWYQEPLGMAVIGISFLTMLLTMACVCCWICKSRHRHLEKLERRNSIRASIRSSRSLASMSALNDSQYFTNRKLLSESNPNVNGSINGSINPSYRPIPPQNSNGHQRHSQSIQQDHYGGSLSSTFPIYTSDHNERLVLAQKRYEDAVKYGHNSRPSNIDVIRSSNLQQPTFDMVYDNRAFKQGPTDQSTPMMSPLSFSSREEHLNPTIRTWTPETNSTLDFKVKPALDPQELSQYTGSSEDLNKPPPSTSSSAASDLPSPTSGQSSNRPRFYHPRSQQSTMMKSQPIHPVPQPPIRRLIQSRDQRNETNRQRRSMDPTMFLHHEAEEPSILNENKDVQMETTFDHHQNEIHDGKEFKKPIYHQTDLDGADRNYHMGGSQPSLMYGSYAPSTIESESNNPYLETSLDNDSFHDHNFRVSANSQYNLSSSTNAATKARLYASQPLETSIYKNMISSIASSSSSSNLNALTSSSGNFSITGNESESTLNIREKQKDALKKMLNLNTPLPMNSTANEPVWKLFIYDRYGQDIVSPLMNIKELREFGVTLHMQLHSDREPIPDVPAVYFVMPNDENIMRICQDFRNHLYDHYHLNFISPISRAKLEELATAALQANCVTNISKIYDQYLNFISLEDDVFILRHSDKDKISFYAINRPANQEPEIESIMDQIVDSLFSFFVTLGVVPIIRTPKGNAAEMVGEKLDKRIRENLRDTKNTVFNGSDIQRLGVSSLSLMFTRPLLIILDRSFDMATPLLHSWTYQSLIHDVLDFKLNQVFIDESNSSNSNDNQKVMKKSKMTAYDLSSQDKFWNQHKCSPFPQVAESIQEKLDSYRSSEEEVKRLKSEMGLDGNIPDSAISLLTDNTHKLNSAINTLPNLLETKRIIDLHTTVASAILEYIKNRKLDVFFEIEEKIIASKGHLDQKSASTPLELIRDPNAGTPEDKMRLFIIYYLHHNFTDAEFEQYAVELRNVGCDLSPIEYVKRCKFLANPASSPVSSSNQNVDSIFQSLGGGTKTVNMFSKLMSQGSQFVMEGVKNLVVKKHTLPITRVTDALMEAKSTPETDEFRYFDPKVLAKAQNLYGEDGGTFGSSSSPSKNPFQDAIVFVVGGGNYIEYQNLVDYCKTKSKSSPKRIIYGSTEISNAQRFLSQLKKLTNEMI</sequence>
<comment type="caution">
    <text evidence="6">Lacks conserved residue(s) required for the propagation of feature annotation.</text>
</comment>
<feature type="disulfide bond" evidence="6">
    <location>
        <begin position="2522"/>
        <end position="2532"/>
    </location>
</feature>
<dbReference type="InterPro" id="IPR001619">
    <property type="entry name" value="Sec1-like"/>
</dbReference>
<dbReference type="Gene3D" id="1.25.40.60">
    <property type="match status" value="1"/>
</dbReference>
<organism evidence="10 11">
    <name type="scientific">Dermatophagoides pteronyssinus</name>
    <name type="common">European house dust mite</name>
    <dbReference type="NCBI Taxonomy" id="6956"/>
    <lineage>
        <taxon>Eukaryota</taxon>
        <taxon>Metazoa</taxon>
        <taxon>Ecdysozoa</taxon>
        <taxon>Arthropoda</taxon>
        <taxon>Chelicerata</taxon>
        <taxon>Arachnida</taxon>
        <taxon>Acari</taxon>
        <taxon>Acariformes</taxon>
        <taxon>Sarcoptiformes</taxon>
        <taxon>Astigmata</taxon>
        <taxon>Psoroptidia</taxon>
        <taxon>Analgoidea</taxon>
        <taxon>Pyroglyphidae</taxon>
        <taxon>Dermatophagoidinae</taxon>
        <taxon>Dermatophagoides</taxon>
    </lineage>
</organism>
<dbReference type="SUPFAM" id="SSF56436">
    <property type="entry name" value="C-type lectin-like"/>
    <property type="match status" value="1"/>
</dbReference>
<dbReference type="CDD" id="cd00037">
    <property type="entry name" value="CLECT"/>
    <property type="match status" value="1"/>
</dbReference>
<dbReference type="Gene3D" id="3.90.830.10">
    <property type="entry name" value="Syntaxin Binding Protein 1, Chain A, domain 2"/>
    <property type="match status" value="1"/>
</dbReference>
<dbReference type="InterPro" id="IPR016187">
    <property type="entry name" value="CTDL_fold"/>
</dbReference>
<dbReference type="InterPro" id="IPR006626">
    <property type="entry name" value="PbH1"/>
</dbReference>
<feature type="compositionally biased region" description="Polar residues" evidence="7">
    <location>
        <begin position="2918"/>
        <end position="2929"/>
    </location>
</feature>
<evidence type="ECO:0000256" key="2">
    <source>
        <dbReference type="ARBA" id="ARBA00022729"/>
    </source>
</evidence>
<dbReference type="InterPro" id="IPR043127">
    <property type="entry name" value="Sec-1-like_dom3a"/>
</dbReference>
<dbReference type="SUPFAM" id="SSF56487">
    <property type="entry name" value="SRCR-like"/>
    <property type="match status" value="3"/>
</dbReference>
<dbReference type="InterPro" id="IPR011050">
    <property type="entry name" value="Pectin_lyase_fold/virulence"/>
</dbReference>
<keyword evidence="11" id="KW-1185">Reference proteome</keyword>